<dbReference type="HOGENOM" id="CLU_039613_6_1_4"/>
<dbReference type="STRING" id="159087.Daro_2495"/>
<dbReference type="InterPro" id="IPR005119">
    <property type="entry name" value="LysR_subst-bd"/>
</dbReference>
<dbReference type="PROSITE" id="PS50931">
    <property type="entry name" value="HTH_LYSR"/>
    <property type="match status" value="1"/>
</dbReference>
<dbReference type="Pfam" id="PF03466">
    <property type="entry name" value="LysR_substrate"/>
    <property type="match status" value="1"/>
</dbReference>
<keyword evidence="2" id="KW-0805">Transcription regulation</keyword>
<dbReference type="AlphaFoldDB" id="Q47D52"/>
<gene>
    <name evidence="6" type="ordered locus">Daro_2495</name>
</gene>
<organism evidence="6">
    <name type="scientific">Dechloromonas aromatica (strain RCB)</name>
    <dbReference type="NCBI Taxonomy" id="159087"/>
    <lineage>
        <taxon>Bacteria</taxon>
        <taxon>Pseudomonadati</taxon>
        <taxon>Pseudomonadota</taxon>
        <taxon>Betaproteobacteria</taxon>
        <taxon>Rhodocyclales</taxon>
        <taxon>Azonexaceae</taxon>
        <taxon>Dechloromonas</taxon>
    </lineage>
</organism>
<dbReference type="Pfam" id="PF00126">
    <property type="entry name" value="HTH_1"/>
    <property type="match status" value="1"/>
</dbReference>
<dbReference type="PANTHER" id="PTHR30126">
    <property type="entry name" value="HTH-TYPE TRANSCRIPTIONAL REGULATOR"/>
    <property type="match status" value="1"/>
</dbReference>
<evidence type="ECO:0000256" key="2">
    <source>
        <dbReference type="ARBA" id="ARBA00023015"/>
    </source>
</evidence>
<keyword evidence="3" id="KW-0238">DNA-binding</keyword>
<reference evidence="6" key="1">
    <citation type="submission" date="2005-08" db="EMBL/GenBank/DDBJ databases">
        <title>Complete sequence of Dechloromonas aromatica RCB.</title>
        <authorList>
            <person name="Salinero K.K."/>
            <person name="Copeland A."/>
            <person name="Lucas S."/>
            <person name="Lapidus A."/>
            <person name="Barry K."/>
            <person name="Detter J.C."/>
            <person name="Glavina T."/>
            <person name="Hammon N."/>
            <person name="Israni S."/>
            <person name="Pitluck S."/>
            <person name="Di Bartolo G."/>
            <person name="Trong S."/>
            <person name="Schmutz J."/>
            <person name="Larimer F."/>
            <person name="Land M."/>
            <person name="Ivanova N."/>
            <person name="Richardson P."/>
        </authorList>
    </citation>
    <scope>NUCLEOTIDE SEQUENCE</scope>
    <source>
        <strain evidence="6">RCB</strain>
    </source>
</reference>
<dbReference type="InterPro" id="IPR000847">
    <property type="entry name" value="LysR_HTH_N"/>
</dbReference>
<dbReference type="GO" id="GO:0003700">
    <property type="term" value="F:DNA-binding transcription factor activity"/>
    <property type="evidence" value="ECO:0007669"/>
    <property type="project" value="InterPro"/>
</dbReference>
<dbReference type="SUPFAM" id="SSF46785">
    <property type="entry name" value="Winged helix' DNA-binding domain"/>
    <property type="match status" value="1"/>
</dbReference>
<feature type="domain" description="HTH lysR-type" evidence="5">
    <location>
        <begin position="3"/>
        <end position="60"/>
    </location>
</feature>
<keyword evidence="4" id="KW-0804">Transcription</keyword>
<evidence type="ECO:0000256" key="3">
    <source>
        <dbReference type="ARBA" id="ARBA00023125"/>
    </source>
</evidence>
<dbReference type="PRINTS" id="PR00039">
    <property type="entry name" value="HTHLYSR"/>
</dbReference>
<dbReference type="GO" id="GO:0000976">
    <property type="term" value="F:transcription cis-regulatory region binding"/>
    <property type="evidence" value="ECO:0007669"/>
    <property type="project" value="TreeGrafter"/>
</dbReference>
<dbReference type="EMBL" id="CP000089">
    <property type="protein sequence ID" value="AAZ47229.1"/>
    <property type="molecule type" value="Genomic_DNA"/>
</dbReference>
<evidence type="ECO:0000256" key="1">
    <source>
        <dbReference type="ARBA" id="ARBA00009437"/>
    </source>
</evidence>
<evidence type="ECO:0000259" key="5">
    <source>
        <dbReference type="PROSITE" id="PS50931"/>
    </source>
</evidence>
<name>Q47D52_DECAR</name>
<protein>
    <submittedName>
        <fullName evidence="6">Regulatory protein, LysR:LysR, substrate-binding protein</fullName>
    </submittedName>
</protein>
<dbReference type="Gene3D" id="3.40.190.290">
    <property type="match status" value="1"/>
</dbReference>
<sequence length="292" mass="32287">MKISLRQLEVFAAVASHAQVTRAAQAVAMSQAAASMALADLEGQLGTPLFNRQGRQWQLTDSGREILPLAREVLDRVGDIEAVAQTRGAAFDIHLGASVTIGNHLLPELIVDLNRRYPASHIQVSRHNTEQVVARLLTFQIDLGFIEGPVNDPHIACFPWRRDELQVFAAPDHPLVDRQVSVEDLRSVGWVCRESGSGTREHFDRAMAESSIAPRIVLELEQPEAVRQCVRLGLGLGCLSLLELRDSFQAGWLVPLATPFLNLSRQLRIALHAQKHRTRGIQAVLDLCQSET</sequence>
<proteinExistence type="inferred from homology"/>
<comment type="similarity">
    <text evidence="1">Belongs to the LysR transcriptional regulatory family.</text>
</comment>
<evidence type="ECO:0000256" key="4">
    <source>
        <dbReference type="ARBA" id="ARBA00023163"/>
    </source>
</evidence>
<dbReference type="KEGG" id="dar:Daro_2495"/>
<evidence type="ECO:0000313" key="6">
    <source>
        <dbReference type="EMBL" id="AAZ47229.1"/>
    </source>
</evidence>
<dbReference type="Gene3D" id="1.10.10.10">
    <property type="entry name" value="Winged helix-like DNA-binding domain superfamily/Winged helix DNA-binding domain"/>
    <property type="match status" value="1"/>
</dbReference>
<accession>Q47D52</accession>
<dbReference type="FunFam" id="1.10.10.10:FF:000001">
    <property type="entry name" value="LysR family transcriptional regulator"/>
    <property type="match status" value="1"/>
</dbReference>
<dbReference type="OrthoDB" id="9808620at2"/>
<dbReference type="SUPFAM" id="SSF53850">
    <property type="entry name" value="Periplasmic binding protein-like II"/>
    <property type="match status" value="1"/>
</dbReference>
<dbReference type="InterPro" id="IPR036388">
    <property type="entry name" value="WH-like_DNA-bd_sf"/>
</dbReference>
<dbReference type="eggNOG" id="COG0583">
    <property type="taxonomic scope" value="Bacteria"/>
</dbReference>
<dbReference type="PANTHER" id="PTHR30126:SF94">
    <property type="entry name" value="LYSR FAMILY TRANSCRIPTIONAL REGULATOR"/>
    <property type="match status" value="1"/>
</dbReference>
<dbReference type="InterPro" id="IPR036390">
    <property type="entry name" value="WH_DNA-bd_sf"/>
</dbReference>